<dbReference type="AlphaFoldDB" id="A0A1G7HH92"/>
<sequence>MIRSINLIWKMISYLPWLYCIYALVFSLVYLMPIFPGVIMKEYFDTLTGNSQFNLSIKTLIILIIVAGLARMIAIILGLLMEVHFRFRISSLIRRNMLEHILKQPGAQSIPCSSGEAISHFRDDVEITEDAVALSVDTLGMGLFAGVSFVILLNINVQMTLWVFLPLIVIVSAIQFSSTKLEKYRKASRESSGKVTEAISEMFTNIQSIQISAAENRVIEKFEQLNNQRRRNIIKDLLAKLSLESFFSNTVNIGIGIILLMSAHLMKNGDFSVGDFALFVYYLAFVTEFIQLFGGFFTSFKQSKISLDRILGLLNGAHIDKLTEKKPLFIRGESVEIESQETRTEEDFQELEAVNLTYYYPNSDNGIKGIDLRVRKNTLTVITGQIGSGKTTLIRTLIGLTKFESGQLKWNGVNVDDPSNFFTPPRISYVSQVPRLYSGTLKENILLNLGEDKEKLDSAIYSAVLERDIDYLPDGLDTEIGPRGVKLSGGQVKRVAAARMFIRGSDILVFDDLSSALDVETENKLWGRMFSNDKKTCIVVSHRKAVLSKADHIILMKNGKIEAEGTLDYLLDTSDEMRLLWQYEDQASVNE</sequence>
<dbReference type="InterPro" id="IPR039421">
    <property type="entry name" value="Type_1_exporter"/>
</dbReference>
<dbReference type="PANTHER" id="PTHR24221">
    <property type="entry name" value="ATP-BINDING CASSETTE SUB-FAMILY B"/>
    <property type="match status" value="1"/>
</dbReference>
<keyword evidence="3" id="KW-0547">Nucleotide-binding</keyword>
<dbReference type="OrthoDB" id="9770415at2"/>
<dbReference type="InterPro" id="IPR003439">
    <property type="entry name" value="ABC_transporter-like_ATP-bd"/>
</dbReference>
<name>A0A1G7HH92_9BACL</name>
<dbReference type="GO" id="GO:0005886">
    <property type="term" value="C:plasma membrane"/>
    <property type="evidence" value="ECO:0007669"/>
    <property type="project" value="UniProtKB-SubCell"/>
</dbReference>
<feature type="domain" description="ABC transporter" evidence="8">
    <location>
        <begin position="351"/>
        <end position="583"/>
    </location>
</feature>
<dbReference type="GO" id="GO:0005524">
    <property type="term" value="F:ATP binding"/>
    <property type="evidence" value="ECO:0007669"/>
    <property type="project" value="UniProtKB-KW"/>
</dbReference>
<dbReference type="InterPro" id="IPR036640">
    <property type="entry name" value="ABC1_TM_sf"/>
</dbReference>
<dbReference type="PANTHER" id="PTHR24221:SF423">
    <property type="entry name" value="ABC TRANSPORTER"/>
    <property type="match status" value="1"/>
</dbReference>
<feature type="transmembrane region" description="Helical" evidence="7">
    <location>
        <begin position="12"/>
        <end position="35"/>
    </location>
</feature>
<evidence type="ECO:0000256" key="2">
    <source>
        <dbReference type="ARBA" id="ARBA00022692"/>
    </source>
</evidence>
<dbReference type="PROSITE" id="PS50893">
    <property type="entry name" value="ABC_TRANSPORTER_2"/>
    <property type="match status" value="1"/>
</dbReference>
<evidence type="ECO:0000256" key="5">
    <source>
        <dbReference type="ARBA" id="ARBA00022989"/>
    </source>
</evidence>
<dbReference type="EMBL" id="FNBG01000004">
    <property type="protein sequence ID" value="SDE99409.1"/>
    <property type="molecule type" value="Genomic_DNA"/>
</dbReference>
<dbReference type="PROSITE" id="PS50929">
    <property type="entry name" value="ABC_TM1F"/>
    <property type="match status" value="1"/>
</dbReference>
<comment type="subcellular location">
    <subcellularLocation>
        <location evidence="1">Cell membrane</location>
        <topology evidence="1">Multi-pass membrane protein</topology>
    </subcellularLocation>
</comment>
<evidence type="ECO:0000259" key="8">
    <source>
        <dbReference type="PROSITE" id="PS50893"/>
    </source>
</evidence>
<dbReference type="SMART" id="SM00382">
    <property type="entry name" value="AAA"/>
    <property type="match status" value="1"/>
</dbReference>
<accession>A0A1G7HH92</accession>
<evidence type="ECO:0000259" key="9">
    <source>
        <dbReference type="PROSITE" id="PS50929"/>
    </source>
</evidence>
<evidence type="ECO:0000256" key="6">
    <source>
        <dbReference type="ARBA" id="ARBA00023136"/>
    </source>
</evidence>
<evidence type="ECO:0000256" key="7">
    <source>
        <dbReference type="SAM" id="Phobius"/>
    </source>
</evidence>
<dbReference type="InterPro" id="IPR027417">
    <property type="entry name" value="P-loop_NTPase"/>
</dbReference>
<dbReference type="Pfam" id="PF00664">
    <property type="entry name" value="ABC_membrane"/>
    <property type="match status" value="1"/>
</dbReference>
<keyword evidence="5 7" id="KW-1133">Transmembrane helix</keyword>
<evidence type="ECO:0000256" key="3">
    <source>
        <dbReference type="ARBA" id="ARBA00022741"/>
    </source>
</evidence>
<dbReference type="SUPFAM" id="SSF90123">
    <property type="entry name" value="ABC transporter transmembrane region"/>
    <property type="match status" value="1"/>
</dbReference>
<dbReference type="Proteomes" id="UP000198972">
    <property type="component" value="Unassembled WGS sequence"/>
</dbReference>
<evidence type="ECO:0000256" key="1">
    <source>
        <dbReference type="ARBA" id="ARBA00004651"/>
    </source>
</evidence>
<dbReference type="STRING" id="670482.SAMN04488542_104153"/>
<feature type="transmembrane region" description="Helical" evidence="7">
    <location>
        <begin position="237"/>
        <end position="259"/>
    </location>
</feature>
<proteinExistence type="predicted"/>
<reference evidence="10 11" key="1">
    <citation type="submission" date="2016-10" db="EMBL/GenBank/DDBJ databases">
        <authorList>
            <person name="de Groot N.N."/>
        </authorList>
    </citation>
    <scope>NUCLEOTIDE SEQUENCE [LARGE SCALE GENOMIC DNA]</scope>
    <source>
        <strain evidence="10 11">DSM 28129</strain>
    </source>
</reference>
<dbReference type="GO" id="GO:0016887">
    <property type="term" value="F:ATP hydrolysis activity"/>
    <property type="evidence" value="ECO:0007669"/>
    <property type="project" value="InterPro"/>
</dbReference>
<dbReference type="RefSeq" id="WP_091227562.1">
    <property type="nucleotide sequence ID" value="NZ_FNBG01000004.1"/>
</dbReference>
<protein>
    <submittedName>
        <fullName evidence="10">ATP-binding cassette, subfamily B</fullName>
    </submittedName>
</protein>
<keyword evidence="4 10" id="KW-0067">ATP-binding</keyword>
<dbReference type="InterPro" id="IPR011527">
    <property type="entry name" value="ABC1_TM_dom"/>
</dbReference>
<dbReference type="InterPro" id="IPR003593">
    <property type="entry name" value="AAA+_ATPase"/>
</dbReference>
<feature type="transmembrane region" description="Helical" evidence="7">
    <location>
        <begin position="131"/>
        <end position="153"/>
    </location>
</feature>
<keyword evidence="6 7" id="KW-0472">Membrane</keyword>
<dbReference type="CDD" id="cd07346">
    <property type="entry name" value="ABC_6TM_exporters"/>
    <property type="match status" value="1"/>
</dbReference>
<feature type="transmembrane region" description="Helical" evidence="7">
    <location>
        <begin position="279"/>
        <end position="300"/>
    </location>
</feature>
<dbReference type="Pfam" id="PF00005">
    <property type="entry name" value="ABC_tran"/>
    <property type="match status" value="1"/>
</dbReference>
<feature type="transmembrane region" description="Helical" evidence="7">
    <location>
        <begin position="159"/>
        <end position="176"/>
    </location>
</feature>
<dbReference type="GO" id="GO:0140359">
    <property type="term" value="F:ABC-type transporter activity"/>
    <property type="evidence" value="ECO:0007669"/>
    <property type="project" value="InterPro"/>
</dbReference>
<organism evidence="10 11">
    <name type="scientific">Fontibacillus panacisegetis</name>
    <dbReference type="NCBI Taxonomy" id="670482"/>
    <lineage>
        <taxon>Bacteria</taxon>
        <taxon>Bacillati</taxon>
        <taxon>Bacillota</taxon>
        <taxon>Bacilli</taxon>
        <taxon>Bacillales</taxon>
        <taxon>Paenibacillaceae</taxon>
        <taxon>Fontibacillus</taxon>
    </lineage>
</organism>
<evidence type="ECO:0000256" key="4">
    <source>
        <dbReference type="ARBA" id="ARBA00022840"/>
    </source>
</evidence>
<keyword evidence="2 7" id="KW-0812">Transmembrane</keyword>
<gene>
    <name evidence="10" type="ORF">SAMN04488542_104153</name>
</gene>
<dbReference type="SUPFAM" id="SSF52540">
    <property type="entry name" value="P-loop containing nucleoside triphosphate hydrolases"/>
    <property type="match status" value="1"/>
</dbReference>
<feature type="domain" description="ABC transmembrane type-1" evidence="9">
    <location>
        <begin position="31"/>
        <end position="302"/>
    </location>
</feature>
<keyword evidence="11" id="KW-1185">Reference proteome</keyword>
<dbReference type="Gene3D" id="3.40.50.300">
    <property type="entry name" value="P-loop containing nucleotide triphosphate hydrolases"/>
    <property type="match status" value="1"/>
</dbReference>
<feature type="transmembrane region" description="Helical" evidence="7">
    <location>
        <begin position="55"/>
        <end position="80"/>
    </location>
</feature>
<dbReference type="Gene3D" id="1.20.1560.10">
    <property type="entry name" value="ABC transporter type 1, transmembrane domain"/>
    <property type="match status" value="1"/>
</dbReference>
<evidence type="ECO:0000313" key="10">
    <source>
        <dbReference type="EMBL" id="SDE99409.1"/>
    </source>
</evidence>
<evidence type="ECO:0000313" key="11">
    <source>
        <dbReference type="Proteomes" id="UP000198972"/>
    </source>
</evidence>